<dbReference type="Gene3D" id="3.40.50.150">
    <property type="entry name" value="Vaccinia Virus protein VP39"/>
    <property type="match status" value="1"/>
</dbReference>
<evidence type="ECO:0000313" key="3">
    <source>
        <dbReference type="EMBL" id="KAG8559147.1"/>
    </source>
</evidence>
<comment type="caution">
    <text evidence="3">The sequence shown here is derived from an EMBL/GenBank/DDBJ whole genome shotgun (WGS) entry which is preliminary data.</text>
</comment>
<dbReference type="EMBL" id="WNYA01000008">
    <property type="protein sequence ID" value="KAG8559146.1"/>
    <property type="molecule type" value="Genomic_DNA"/>
</dbReference>
<gene>
    <name evidence="3" type="ORF">GDO81_017255</name>
</gene>
<dbReference type="PANTHER" id="PTHR44942:SF11">
    <property type="entry name" value="METHYLTRANSFERASE DDB_G0268948"/>
    <property type="match status" value="1"/>
</dbReference>
<reference evidence="3" key="1">
    <citation type="thesis" date="2020" institute="ProQuest LLC" country="789 East Eisenhower Parkway, Ann Arbor, MI, USA">
        <title>Comparative Genomics and Chromosome Evolution.</title>
        <authorList>
            <person name="Mudd A.B."/>
        </authorList>
    </citation>
    <scope>NUCLEOTIDE SEQUENCE</scope>
    <source>
        <strain evidence="3">237g6f4</strain>
        <tissue evidence="3">Blood</tissue>
    </source>
</reference>
<protein>
    <recommendedName>
        <fullName evidence="2">Methyltransferase type 11 domain-containing protein</fullName>
    </recommendedName>
</protein>
<evidence type="ECO:0000313" key="4">
    <source>
        <dbReference type="Proteomes" id="UP000824782"/>
    </source>
</evidence>
<dbReference type="Pfam" id="PF08241">
    <property type="entry name" value="Methyltransf_11"/>
    <property type="match status" value="1"/>
</dbReference>
<organism evidence="3 4">
    <name type="scientific">Engystomops pustulosus</name>
    <name type="common">Tungara frog</name>
    <name type="synonym">Physalaemus pustulosus</name>
    <dbReference type="NCBI Taxonomy" id="76066"/>
    <lineage>
        <taxon>Eukaryota</taxon>
        <taxon>Metazoa</taxon>
        <taxon>Chordata</taxon>
        <taxon>Craniata</taxon>
        <taxon>Vertebrata</taxon>
        <taxon>Euteleostomi</taxon>
        <taxon>Amphibia</taxon>
        <taxon>Batrachia</taxon>
        <taxon>Anura</taxon>
        <taxon>Neobatrachia</taxon>
        <taxon>Hyloidea</taxon>
        <taxon>Leptodactylidae</taxon>
        <taxon>Leiuperinae</taxon>
        <taxon>Engystomops</taxon>
    </lineage>
</organism>
<dbReference type="InterPro" id="IPR013216">
    <property type="entry name" value="Methyltransf_11"/>
</dbReference>
<accession>A0AAV7AD68</accession>
<dbReference type="PANTHER" id="PTHR44942">
    <property type="entry name" value="METHYLTRANSF_11 DOMAIN-CONTAINING PROTEIN"/>
    <property type="match status" value="1"/>
</dbReference>
<feature type="coiled-coil region" evidence="1">
    <location>
        <begin position="223"/>
        <end position="250"/>
    </location>
</feature>
<dbReference type="InterPro" id="IPR029063">
    <property type="entry name" value="SAM-dependent_MTases_sf"/>
</dbReference>
<dbReference type="CDD" id="cd02440">
    <property type="entry name" value="AdoMet_MTases"/>
    <property type="match status" value="1"/>
</dbReference>
<sequence>MAAQLFEKMQFSLVYQKYMIPVSNAVINMIVSYVKEKTNEQPLDLALDVGCGTGRYTLPLAPHFKKVLGIDISDSQINVAKQNNTASNVSYMVAAAEKLPIKDDSVDLVNAGLAVHWFILDDFAGEVARVLKKNGCLALHGFHPSWEIKYKDLSQDLSKTISEVWDTLCQYAEETSNHVLTQYQNIYEAVTLKDKEWITDIPVTITMSISEILGFFQSVYMFQILLEKDVKEAEELIIETERRLRDILGEEADSVRLDVHMKHFCVLACKH</sequence>
<dbReference type="InterPro" id="IPR051052">
    <property type="entry name" value="Diverse_substrate_MTase"/>
</dbReference>
<name>A0AAV7AD68_ENGPU</name>
<evidence type="ECO:0000259" key="2">
    <source>
        <dbReference type="Pfam" id="PF08241"/>
    </source>
</evidence>
<feature type="domain" description="Methyltransferase type 11" evidence="2">
    <location>
        <begin position="47"/>
        <end position="138"/>
    </location>
</feature>
<dbReference type="SUPFAM" id="SSF53335">
    <property type="entry name" value="S-adenosyl-L-methionine-dependent methyltransferases"/>
    <property type="match status" value="1"/>
</dbReference>
<keyword evidence="1" id="KW-0175">Coiled coil</keyword>
<dbReference type="AlphaFoldDB" id="A0AAV7AD68"/>
<keyword evidence="4" id="KW-1185">Reference proteome</keyword>
<dbReference type="Proteomes" id="UP000824782">
    <property type="component" value="Unassembled WGS sequence"/>
</dbReference>
<proteinExistence type="predicted"/>
<evidence type="ECO:0000256" key="1">
    <source>
        <dbReference type="SAM" id="Coils"/>
    </source>
</evidence>
<dbReference type="GO" id="GO:0008757">
    <property type="term" value="F:S-adenosylmethionine-dependent methyltransferase activity"/>
    <property type="evidence" value="ECO:0007669"/>
    <property type="project" value="InterPro"/>
</dbReference>
<dbReference type="EMBL" id="WNYA01000008">
    <property type="protein sequence ID" value="KAG8559147.1"/>
    <property type="molecule type" value="Genomic_DNA"/>
</dbReference>